<dbReference type="EMBL" id="JADDOJ010000007">
    <property type="protein sequence ID" value="MBE7939531.1"/>
    <property type="molecule type" value="Genomic_DNA"/>
</dbReference>
<evidence type="ECO:0000256" key="8">
    <source>
        <dbReference type="ARBA" id="ARBA00023136"/>
    </source>
</evidence>
<feature type="transmembrane region" description="Helical" evidence="11">
    <location>
        <begin position="36"/>
        <end position="64"/>
    </location>
</feature>
<dbReference type="InterPro" id="IPR038377">
    <property type="entry name" value="Na/Glc_symporter_sf"/>
</dbReference>
<name>A0ABR9SB07_9BURK</name>
<keyword evidence="4" id="KW-1003">Cell membrane</keyword>
<gene>
    <name evidence="12" type="ORF">IM725_02955</name>
</gene>
<keyword evidence="3" id="KW-0813">Transport</keyword>
<dbReference type="InterPro" id="IPR050277">
    <property type="entry name" value="Sodium:Solute_Symporter"/>
</dbReference>
<feature type="transmembrane region" description="Helical" evidence="11">
    <location>
        <begin position="423"/>
        <end position="445"/>
    </location>
</feature>
<feature type="transmembrane region" description="Helical" evidence="11">
    <location>
        <begin position="152"/>
        <end position="174"/>
    </location>
</feature>
<feature type="transmembrane region" description="Helical" evidence="11">
    <location>
        <begin position="115"/>
        <end position="140"/>
    </location>
</feature>
<reference evidence="12 13" key="1">
    <citation type="submission" date="2020-10" db="EMBL/GenBank/DDBJ databases">
        <title>Draft genome of Ramlibacter aquaticus LMG 30558.</title>
        <authorList>
            <person name="Props R."/>
        </authorList>
    </citation>
    <scope>NUCLEOTIDE SEQUENCE [LARGE SCALE GENOMIC DNA]</scope>
    <source>
        <strain evidence="12 13">LMG 30558</strain>
    </source>
</reference>
<dbReference type="PANTHER" id="PTHR48086:SF7">
    <property type="entry name" value="SODIUM-SOLUTE SYMPORTER-RELATED"/>
    <property type="match status" value="1"/>
</dbReference>
<sequence length="500" mass="53493">MLLTLVFGYLLITIAIGLWAAKRVKNTADFAIAGRHLPLVMIVTTTFATWFGSETVLGIPATFITSGLHGVVEDPFGAGTCLILVGIFFAAKLYRMTLLTISDYYRERFGRTIEVTCSLVIILSYLGWVAAQVTALGLVFNVLSEGAISKPLGMVIGTGSILAYTLFGGMWSVAVTDFIQMIILVIGLFILAVFAGHQAGGADKVIALATSKDLFKFLPEPSASEIVGFIAAGMTMMLGSIPQQDVFQRVMSAKDIKAATRGPVIGGVCYIVFAFVPMFLVTSALIIMPDTVAKLMATGVKADSQMILPTLVRDHMPFVMQVLFFGALLSAIKSTASATLLAPSVTFVENIWRQFFPRQADKHELRTMRITVLIFSACVCAYAIALQGTPIYEQVSGAYQVTLVGAFVPLAAGLYWKRATTQGAIFSIVLGVLAWLVFLYTPAGATFPPQLAGFLMAIVGMVLGSLGPQAIRNTQASHHRVVGVESVQHAAAAHGAQVSR</sequence>
<keyword evidence="6" id="KW-0769">Symport</keyword>
<dbReference type="Gene3D" id="1.20.1730.10">
    <property type="entry name" value="Sodium/glucose cotransporter"/>
    <property type="match status" value="1"/>
</dbReference>
<evidence type="ECO:0000256" key="3">
    <source>
        <dbReference type="ARBA" id="ARBA00022448"/>
    </source>
</evidence>
<dbReference type="CDD" id="cd11474">
    <property type="entry name" value="SLC5sbd_CHT"/>
    <property type="match status" value="1"/>
</dbReference>
<evidence type="ECO:0000256" key="11">
    <source>
        <dbReference type="SAM" id="Phobius"/>
    </source>
</evidence>
<evidence type="ECO:0000256" key="2">
    <source>
        <dbReference type="ARBA" id="ARBA00006434"/>
    </source>
</evidence>
<protein>
    <submittedName>
        <fullName evidence="12">Sodium:solute symporter family protein</fullName>
    </submittedName>
</protein>
<dbReference type="Proteomes" id="UP000715965">
    <property type="component" value="Unassembled WGS sequence"/>
</dbReference>
<evidence type="ECO:0000256" key="1">
    <source>
        <dbReference type="ARBA" id="ARBA00004141"/>
    </source>
</evidence>
<dbReference type="InterPro" id="IPR001734">
    <property type="entry name" value="Na/solute_symporter"/>
</dbReference>
<organism evidence="12 13">
    <name type="scientific">Ramlibacter aquaticus</name>
    <dbReference type="NCBI Taxonomy" id="2780094"/>
    <lineage>
        <taxon>Bacteria</taxon>
        <taxon>Pseudomonadati</taxon>
        <taxon>Pseudomonadota</taxon>
        <taxon>Betaproteobacteria</taxon>
        <taxon>Burkholderiales</taxon>
        <taxon>Comamonadaceae</taxon>
        <taxon>Ramlibacter</taxon>
    </lineage>
</organism>
<proteinExistence type="inferred from homology"/>
<evidence type="ECO:0000256" key="9">
    <source>
        <dbReference type="ARBA" id="ARBA00023201"/>
    </source>
</evidence>
<feature type="transmembrane region" description="Helical" evidence="11">
    <location>
        <begin position="76"/>
        <end position="94"/>
    </location>
</feature>
<keyword evidence="9" id="KW-0406">Ion transport</keyword>
<feature type="transmembrane region" description="Helical" evidence="11">
    <location>
        <begin position="222"/>
        <end position="241"/>
    </location>
</feature>
<evidence type="ECO:0000256" key="7">
    <source>
        <dbReference type="ARBA" id="ARBA00022989"/>
    </source>
</evidence>
<dbReference type="PROSITE" id="PS00457">
    <property type="entry name" value="NA_SOLUT_SYMP_2"/>
    <property type="match status" value="1"/>
</dbReference>
<dbReference type="InterPro" id="IPR018212">
    <property type="entry name" value="Na/solute_symporter_CS"/>
</dbReference>
<comment type="subcellular location">
    <subcellularLocation>
        <location evidence="1">Membrane</location>
        <topology evidence="1">Multi-pass membrane protein</topology>
    </subcellularLocation>
</comment>
<dbReference type="RefSeq" id="WP_193779083.1">
    <property type="nucleotide sequence ID" value="NZ_JADDOJ010000007.1"/>
</dbReference>
<evidence type="ECO:0000256" key="6">
    <source>
        <dbReference type="ARBA" id="ARBA00022847"/>
    </source>
</evidence>
<keyword evidence="9" id="KW-0915">Sodium</keyword>
<evidence type="ECO:0000256" key="5">
    <source>
        <dbReference type="ARBA" id="ARBA00022692"/>
    </source>
</evidence>
<keyword evidence="8 11" id="KW-0472">Membrane</keyword>
<feature type="transmembrane region" description="Helical" evidence="11">
    <location>
        <begin position="451"/>
        <end position="471"/>
    </location>
</feature>
<feature type="transmembrane region" description="Helical" evidence="11">
    <location>
        <begin position="368"/>
        <end position="385"/>
    </location>
</feature>
<dbReference type="PANTHER" id="PTHR48086">
    <property type="entry name" value="SODIUM/PROLINE SYMPORTER-RELATED"/>
    <property type="match status" value="1"/>
</dbReference>
<dbReference type="PROSITE" id="PS50283">
    <property type="entry name" value="NA_SOLUT_SYMP_3"/>
    <property type="match status" value="1"/>
</dbReference>
<evidence type="ECO:0000256" key="10">
    <source>
        <dbReference type="RuleBase" id="RU362091"/>
    </source>
</evidence>
<keyword evidence="5 11" id="KW-0812">Transmembrane</keyword>
<feature type="transmembrane region" description="Helical" evidence="11">
    <location>
        <begin position="6"/>
        <end position="24"/>
    </location>
</feature>
<accession>A0ABR9SB07</accession>
<keyword evidence="7 11" id="KW-1133">Transmembrane helix</keyword>
<feature type="transmembrane region" description="Helical" evidence="11">
    <location>
        <begin position="181"/>
        <end position="202"/>
    </location>
</feature>
<keyword evidence="9" id="KW-0739">Sodium transport</keyword>
<evidence type="ECO:0000256" key="4">
    <source>
        <dbReference type="ARBA" id="ARBA00022475"/>
    </source>
</evidence>
<dbReference type="Pfam" id="PF00474">
    <property type="entry name" value="SSF"/>
    <property type="match status" value="1"/>
</dbReference>
<feature type="transmembrane region" description="Helical" evidence="11">
    <location>
        <begin position="397"/>
        <end position="416"/>
    </location>
</feature>
<evidence type="ECO:0000313" key="12">
    <source>
        <dbReference type="EMBL" id="MBE7939531.1"/>
    </source>
</evidence>
<keyword evidence="13" id="KW-1185">Reference proteome</keyword>
<feature type="transmembrane region" description="Helical" evidence="11">
    <location>
        <begin position="262"/>
        <end position="288"/>
    </location>
</feature>
<comment type="similarity">
    <text evidence="2 10">Belongs to the sodium:solute symporter (SSF) (TC 2.A.21) family.</text>
</comment>
<comment type="caution">
    <text evidence="12">The sequence shown here is derived from an EMBL/GenBank/DDBJ whole genome shotgun (WGS) entry which is preliminary data.</text>
</comment>
<evidence type="ECO:0000313" key="13">
    <source>
        <dbReference type="Proteomes" id="UP000715965"/>
    </source>
</evidence>
<feature type="transmembrane region" description="Helical" evidence="11">
    <location>
        <begin position="318"/>
        <end position="348"/>
    </location>
</feature>